<evidence type="ECO:0000313" key="2">
    <source>
        <dbReference type="EMBL" id="RPE08317.1"/>
    </source>
</evidence>
<feature type="signal peptide" evidence="1">
    <location>
        <begin position="1"/>
        <end position="19"/>
    </location>
</feature>
<dbReference type="Pfam" id="PF10677">
    <property type="entry name" value="DUF2490"/>
    <property type="match status" value="1"/>
</dbReference>
<comment type="caution">
    <text evidence="2">The sequence shown here is derived from an EMBL/GenBank/DDBJ whole genome shotgun (WGS) entry which is preliminary data.</text>
</comment>
<reference evidence="2 3" key="1">
    <citation type="submission" date="2018-11" db="EMBL/GenBank/DDBJ databases">
        <title>Chitinophaga lutea sp.nov., isolate from arsenic contaminated soil.</title>
        <authorList>
            <person name="Zong Y."/>
        </authorList>
    </citation>
    <scope>NUCLEOTIDE SEQUENCE [LARGE SCALE GENOMIC DNA]</scope>
    <source>
        <strain evidence="2 3">ZY74</strain>
    </source>
</reference>
<accession>A0A3N4PW50</accession>
<protein>
    <submittedName>
        <fullName evidence="2">DUF2490 domain-containing protein</fullName>
    </submittedName>
</protein>
<dbReference type="EMBL" id="RPDH01000002">
    <property type="protein sequence ID" value="RPE08317.1"/>
    <property type="molecule type" value="Genomic_DNA"/>
</dbReference>
<keyword evidence="3" id="KW-1185">Reference proteome</keyword>
<dbReference type="Proteomes" id="UP000278351">
    <property type="component" value="Unassembled WGS sequence"/>
</dbReference>
<gene>
    <name evidence="2" type="ORF">EGT74_14770</name>
</gene>
<keyword evidence="1" id="KW-0732">Signal</keyword>
<organism evidence="2 3">
    <name type="scientific">Chitinophaga lutea</name>
    <dbReference type="NCBI Taxonomy" id="2488634"/>
    <lineage>
        <taxon>Bacteria</taxon>
        <taxon>Pseudomonadati</taxon>
        <taxon>Bacteroidota</taxon>
        <taxon>Chitinophagia</taxon>
        <taxon>Chitinophagales</taxon>
        <taxon>Chitinophagaceae</taxon>
        <taxon>Chitinophaga</taxon>
    </lineage>
</organism>
<proteinExistence type="predicted"/>
<name>A0A3N4PW50_9BACT</name>
<dbReference type="AlphaFoldDB" id="A0A3N4PW50"/>
<evidence type="ECO:0000313" key="3">
    <source>
        <dbReference type="Proteomes" id="UP000278351"/>
    </source>
</evidence>
<sequence length="259" mass="29909">MTRFILSLLAWHACLAAAAQTPPAKQINDQQQVWLSVNSTIRLSHRWGTIADVHVRRNNFLANPSFYFVRGGASYWLHDNLSIVAGYAHMWLAPPQPGLHTFSDENRLYEQVIYTSTLGKVGILNRFRDEHRWRETITGDRSTGSYTYSNRLRYLLSLGIPLSAKPHFPQISFANEVLIQFGRSVIFNTFDQVRLFGGIRQNIGKGWSYDLGYMLVYQQKAGGYQYDRNHTLRLFFYYTLDARRGKRGVTGPPMMFEDE</sequence>
<dbReference type="InterPro" id="IPR019619">
    <property type="entry name" value="DUF2490"/>
</dbReference>
<evidence type="ECO:0000256" key="1">
    <source>
        <dbReference type="SAM" id="SignalP"/>
    </source>
</evidence>
<feature type="chain" id="PRO_5018181872" evidence="1">
    <location>
        <begin position="20"/>
        <end position="259"/>
    </location>
</feature>